<evidence type="ECO:0000259" key="2">
    <source>
        <dbReference type="Pfam" id="PF05425"/>
    </source>
</evidence>
<evidence type="ECO:0000313" key="4">
    <source>
        <dbReference type="Proteomes" id="UP000186513"/>
    </source>
</evidence>
<dbReference type="Pfam" id="PF05425">
    <property type="entry name" value="CopD"/>
    <property type="match status" value="1"/>
</dbReference>
<dbReference type="InterPro" id="IPR008457">
    <property type="entry name" value="Cu-R_CopD_dom"/>
</dbReference>
<keyword evidence="1" id="KW-0812">Transmembrane</keyword>
<feature type="transmembrane region" description="Helical" evidence="1">
    <location>
        <begin position="48"/>
        <end position="71"/>
    </location>
</feature>
<name>A0A1K2H7D9_9NEIS</name>
<reference evidence="3 4" key="1">
    <citation type="submission" date="2016-11" db="EMBL/GenBank/DDBJ databases">
        <authorList>
            <person name="Jaros S."/>
            <person name="Januszkiewicz K."/>
            <person name="Wedrychowicz H."/>
        </authorList>
    </citation>
    <scope>NUCLEOTIDE SEQUENCE [LARGE SCALE GENOMIC DNA]</scope>
    <source>
        <strain evidence="3 4">DSM 18899</strain>
    </source>
</reference>
<dbReference type="OrthoDB" id="8419862at2"/>
<evidence type="ECO:0000256" key="1">
    <source>
        <dbReference type="SAM" id="Phobius"/>
    </source>
</evidence>
<keyword evidence="4" id="KW-1185">Reference proteome</keyword>
<accession>A0A1K2H7D9</accession>
<dbReference type="GO" id="GO:0016020">
    <property type="term" value="C:membrane"/>
    <property type="evidence" value="ECO:0007669"/>
    <property type="project" value="InterPro"/>
</dbReference>
<dbReference type="RefSeq" id="WP_072427065.1">
    <property type="nucleotide sequence ID" value="NZ_FPKR01000002.1"/>
</dbReference>
<dbReference type="STRING" id="1121279.SAMN02745887_00517"/>
<feature type="domain" description="Copper resistance protein D" evidence="2">
    <location>
        <begin position="47"/>
        <end position="146"/>
    </location>
</feature>
<dbReference type="EMBL" id="FPKR01000002">
    <property type="protein sequence ID" value="SFZ72032.1"/>
    <property type="molecule type" value="Genomic_DNA"/>
</dbReference>
<evidence type="ECO:0000313" key="3">
    <source>
        <dbReference type="EMBL" id="SFZ72032.1"/>
    </source>
</evidence>
<keyword evidence="1" id="KW-1133">Transmembrane helix</keyword>
<feature type="transmembrane region" description="Helical" evidence="1">
    <location>
        <begin position="83"/>
        <end position="102"/>
    </location>
</feature>
<protein>
    <submittedName>
        <fullName evidence="3">Uncharacterized membrane protein</fullName>
    </submittedName>
</protein>
<dbReference type="Proteomes" id="UP000186513">
    <property type="component" value="Unassembled WGS sequence"/>
</dbReference>
<sequence>MLQPLLLLIHLLSAIFWLGGMSFAYFCLRPAAVEVLEPAQRLPLWAATFARFLPLTALAISALLLSGLAMLMRVGFAHAPLGWHLMLTLGLLMSAVFAYAYLGCYPRLRQACQDAAWPQAATALNRIRQLVALNQLLGLGTVVAAVSARFA</sequence>
<dbReference type="AlphaFoldDB" id="A0A1K2H7D9"/>
<gene>
    <name evidence="3" type="ORF">SAMN02745887_00517</name>
</gene>
<proteinExistence type="predicted"/>
<organism evidence="3 4">
    <name type="scientific">Chitinimonas taiwanensis DSM 18899</name>
    <dbReference type="NCBI Taxonomy" id="1121279"/>
    <lineage>
        <taxon>Bacteria</taxon>
        <taxon>Pseudomonadati</taxon>
        <taxon>Pseudomonadota</taxon>
        <taxon>Betaproteobacteria</taxon>
        <taxon>Neisseriales</taxon>
        <taxon>Chitinibacteraceae</taxon>
        <taxon>Chitinimonas</taxon>
    </lineage>
</organism>
<keyword evidence="1" id="KW-0472">Membrane</keyword>